<evidence type="ECO:0000256" key="1">
    <source>
        <dbReference type="SAM" id="MobiDB-lite"/>
    </source>
</evidence>
<keyword evidence="2" id="KW-0732">Signal</keyword>
<reference evidence="3 4" key="1">
    <citation type="submission" date="2024-02" db="EMBL/GenBank/DDBJ databases">
        <title>De novo assembly and annotation of 12 fungi associated with fruit tree decline syndrome in Ontario, Canada.</title>
        <authorList>
            <person name="Sulman M."/>
            <person name="Ellouze W."/>
            <person name="Ilyukhin E."/>
        </authorList>
    </citation>
    <scope>NUCLEOTIDE SEQUENCE [LARGE SCALE GENOMIC DNA]</scope>
    <source>
        <strain evidence="3 4">M11/M66-122</strain>
    </source>
</reference>
<organism evidence="3 4">
    <name type="scientific">Diatrype stigma</name>
    <dbReference type="NCBI Taxonomy" id="117547"/>
    <lineage>
        <taxon>Eukaryota</taxon>
        <taxon>Fungi</taxon>
        <taxon>Dikarya</taxon>
        <taxon>Ascomycota</taxon>
        <taxon>Pezizomycotina</taxon>
        <taxon>Sordariomycetes</taxon>
        <taxon>Xylariomycetidae</taxon>
        <taxon>Xylariales</taxon>
        <taxon>Diatrypaceae</taxon>
        <taxon>Diatrype</taxon>
    </lineage>
</organism>
<dbReference type="AlphaFoldDB" id="A0AAN9UN68"/>
<feature type="compositionally biased region" description="Low complexity" evidence="1">
    <location>
        <begin position="260"/>
        <end position="269"/>
    </location>
</feature>
<evidence type="ECO:0000313" key="4">
    <source>
        <dbReference type="Proteomes" id="UP001320420"/>
    </source>
</evidence>
<evidence type="ECO:0000313" key="3">
    <source>
        <dbReference type="EMBL" id="KAK7750613.1"/>
    </source>
</evidence>
<comment type="caution">
    <text evidence="3">The sequence shown here is derived from an EMBL/GenBank/DDBJ whole genome shotgun (WGS) entry which is preliminary data.</text>
</comment>
<feature type="chain" id="PRO_5042999455" evidence="2">
    <location>
        <begin position="21"/>
        <end position="472"/>
    </location>
</feature>
<accession>A0AAN9UN68</accession>
<protein>
    <submittedName>
        <fullName evidence="3">Uncharacterized protein</fullName>
    </submittedName>
</protein>
<gene>
    <name evidence="3" type="ORF">SLS62_007460</name>
</gene>
<name>A0AAN9UN68_9PEZI</name>
<feature type="region of interest" description="Disordered" evidence="1">
    <location>
        <begin position="260"/>
        <end position="283"/>
    </location>
</feature>
<evidence type="ECO:0000256" key="2">
    <source>
        <dbReference type="SAM" id="SignalP"/>
    </source>
</evidence>
<dbReference type="EMBL" id="JAKJXP020000061">
    <property type="protein sequence ID" value="KAK7750613.1"/>
    <property type="molecule type" value="Genomic_DNA"/>
</dbReference>
<feature type="signal peptide" evidence="2">
    <location>
        <begin position="1"/>
        <end position="20"/>
    </location>
</feature>
<proteinExistence type="predicted"/>
<dbReference type="Proteomes" id="UP001320420">
    <property type="component" value="Unassembled WGS sequence"/>
</dbReference>
<sequence>MPSTQGLLMAMASLPWLTQARLHSSVPAEESRAAHDSIFPRQEPMISSSTTTSVTTTYWVTVDHPSGIAPTQPVPASPTTATSTSTSVLWSFTRSWGATTPTVPGPAAAASSIGRTQTHMVTVTPPPSTTVTVAGTSTGTSFPWSFTRSWSTLPTTATSTTASSSSSILWSFTRSWSTAPTSTTSTTHGSETILPMNPGPVSPSISSTQTHVVTVTPPPSTTVTSNPFSFTRSWSTIPTVPGPPTPSITSTRKHVVTVTPSPSTTVTVTSKDDTPTPTPWVPPIPDLLHRPELSSDSVCGRWYTKDYSYWIVQLPPAWWKTRYRDSPTDGCYRMQQALWAVWADFLECYAMQAQQASGAPGWLHMRFVTALADPGDFAIEGVINEVRDQKMWKQAPYPNKCRHFQLNGGQGHEDIWEKKRKRSVRGVGSGDWEVRQGRASFAMVDAARRGGGGLIDATTAALARPSRHPATA</sequence>
<keyword evidence="4" id="KW-1185">Reference proteome</keyword>